<dbReference type="AlphaFoldDB" id="A0A9P7CB45"/>
<keyword evidence="3" id="KW-1185">Reference proteome</keyword>
<comment type="caution">
    <text evidence="2">The sequence shown here is derived from an EMBL/GenBank/DDBJ whole genome shotgun (WGS) entry which is preliminary data.</text>
</comment>
<evidence type="ECO:0000256" key="1">
    <source>
        <dbReference type="SAM" id="MobiDB-lite"/>
    </source>
</evidence>
<organism evidence="2 3">
    <name type="scientific">Rhizopus delemar</name>
    <dbReference type="NCBI Taxonomy" id="936053"/>
    <lineage>
        <taxon>Eukaryota</taxon>
        <taxon>Fungi</taxon>
        <taxon>Fungi incertae sedis</taxon>
        <taxon>Mucoromycota</taxon>
        <taxon>Mucoromycotina</taxon>
        <taxon>Mucoromycetes</taxon>
        <taxon>Mucorales</taxon>
        <taxon>Mucorineae</taxon>
        <taxon>Rhizopodaceae</taxon>
        <taxon>Rhizopus</taxon>
    </lineage>
</organism>
<name>A0A9P7CB45_9FUNG</name>
<feature type="region of interest" description="Disordered" evidence="1">
    <location>
        <begin position="115"/>
        <end position="134"/>
    </location>
</feature>
<protein>
    <submittedName>
        <fullName evidence="2">Uncharacterized protein</fullName>
    </submittedName>
</protein>
<evidence type="ECO:0000313" key="3">
    <source>
        <dbReference type="Proteomes" id="UP000740926"/>
    </source>
</evidence>
<sequence length="215" mass="23009">MHVDEVGARVEVVAPHFLEQHHPGQHLPGVAHQVLQQLELGRQQAQAAPATVGGARQQVQLQVADPQHGLVAGRLLAATQQHFHPRGHLVGGERLGQVVVATGAQAAHALVHVGQRAEHQHRRGNADPPQRGADGQAVQARQQAVQRDHVIVAAGRAHQAFTTIGHPVHVQAMAAQLGHDFLGSDGVILDGQYARHGHRWSRDWPMLAKSAGTGK</sequence>
<proteinExistence type="predicted"/>
<accession>A0A9P7CB45</accession>
<dbReference type="Proteomes" id="UP000740926">
    <property type="component" value="Unassembled WGS sequence"/>
</dbReference>
<gene>
    <name evidence="2" type="ORF">G6F50_013789</name>
</gene>
<evidence type="ECO:0000313" key="2">
    <source>
        <dbReference type="EMBL" id="KAG1545100.1"/>
    </source>
</evidence>
<reference evidence="2 3" key="1">
    <citation type="journal article" date="2020" name="Microb. Genom.">
        <title>Genetic diversity of clinical and environmental Mucorales isolates obtained from an investigation of mucormycosis cases among solid organ transplant recipients.</title>
        <authorList>
            <person name="Nguyen M.H."/>
            <person name="Kaul D."/>
            <person name="Muto C."/>
            <person name="Cheng S.J."/>
            <person name="Richter R.A."/>
            <person name="Bruno V.M."/>
            <person name="Liu G."/>
            <person name="Beyhan S."/>
            <person name="Sundermann A.J."/>
            <person name="Mounaud S."/>
            <person name="Pasculle A.W."/>
            <person name="Nierman W.C."/>
            <person name="Driscoll E."/>
            <person name="Cumbie R."/>
            <person name="Clancy C.J."/>
            <person name="Dupont C.L."/>
        </authorList>
    </citation>
    <scope>NUCLEOTIDE SEQUENCE [LARGE SCALE GENOMIC DNA]</scope>
    <source>
        <strain evidence="2 3">GL24</strain>
    </source>
</reference>
<dbReference type="EMBL" id="JAANIU010005847">
    <property type="protein sequence ID" value="KAG1545100.1"/>
    <property type="molecule type" value="Genomic_DNA"/>
</dbReference>